<evidence type="ECO:0000256" key="1">
    <source>
        <dbReference type="SAM" id="Phobius"/>
    </source>
</evidence>
<accession>A0A1E5GRB0</accession>
<feature type="transmembrane region" description="Helical" evidence="1">
    <location>
        <begin position="203"/>
        <end position="224"/>
    </location>
</feature>
<evidence type="ECO:0000313" key="2">
    <source>
        <dbReference type="EMBL" id="OEG15243.1"/>
    </source>
</evidence>
<proteinExistence type="predicted"/>
<organism evidence="2 3">
    <name type="scientific">Enterococcus quebecensis</name>
    <dbReference type="NCBI Taxonomy" id="903983"/>
    <lineage>
        <taxon>Bacteria</taxon>
        <taxon>Bacillati</taxon>
        <taxon>Bacillota</taxon>
        <taxon>Bacilli</taxon>
        <taxon>Lactobacillales</taxon>
        <taxon>Enterococcaceae</taxon>
        <taxon>Enterococcus</taxon>
    </lineage>
</organism>
<dbReference type="GO" id="GO:0140359">
    <property type="term" value="F:ABC-type transporter activity"/>
    <property type="evidence" value="ECO:0007669"/>
    <property type="project" value="InterPro"/>
</dbReference>
<dbReference type="EMBL" id="MIKB01000016">
    <property type="protein sequence ID" value="OEG15243.1"/>
    <property type="molecule type" value="Genomic_DNA"/>
</dbReference>
<keyword evidence="1" id="KW-0472">Membrane</keyword>
<feature type="transmembrane region" description="Helical" evidence="1">
    <location>
        <begin position="244"/>
        <end position="266"/>
    </location>
</feature>
<keyword evidence="3" id="KW-1185">Reference proteome</keyword>
<feature type="transmembrane region" description="Helical" evidence="1">
    <location>
        <begin position="127"/>
        <end position="149"/>
    </location>
</feature>
<dbReference type="Proteomes" id="UP000094764">
    <property type="component" value="Unassembled WGS sequence"/>
</dbReference>
<comment type="caution">
    <text evidence="2">The sequence shown here is derived from an EMBL/GenBank/DDBJ whole genome shotgun (WGS) entry which is preliminary data.</text>
</comment>
<keyword evidence="1" id="KW-1133">Transmembrane helix</keyword>
<gene>
    <name evidence="2" type="ORF">BCR23_10435</name>
</gene>
<evidence type="ECO:0008006" key="4">
    <source>
        <dbReference type="Google" id="ProtNLM"/>
    </source>
</evidence>
<feature type="transmembrane region" description="Helical" evidence="1">
    <location>
        <begin position="12"/>
        <end position="33"/>
    </location>
</feature>
<dbReference type="Pfam" id="PF12679">
    <property type="entry name" value="ABC2_membrane_2"/>
    <property type="match status" value="1"/>
</dbReference>
<dbReference type="AlphaFoldDB" id="A0A1E5GRB0"/>
<dbReference type="PANTHER" id="PTHR37305">
    <property type="entry name" value="INTEGRAL MEMBRANE PROTEIN-RELATED"/>
    <property type="match status" value="1"/>
</dbReference>
<dbReference type="RefSeq" id="WP_069635732.1">
    <property type="nucleotide sequence ID" value="NZ_JXKZ01000005.1"/>
</dbReference>
<dbReference type="STRING" id="903983.BCR23_10435"/>
<name>A0A1E5GRB0_9ENTE</name>
<protein>
    <recommendedName>
        <fullName evidence="4">ABC transporter permease</fullName>
    </recommendedName>
</protein>
<keyword evidence="1" id="KW-0812">Transmembrane</keyword>
<dbReference type="OrthoDB" id="9800309at2"/>
<evidence type="ECO:0000313" key="3">
    <source>
        <dbReference type="Proteomes" id="UP000094764"/>
    </source>
</evidence>
<dbReference type="GO" id="GO:0005886">
    <property type="term" value="C:plasma membrane"/>
    <property type="evidence" value="ECO:0007669"/>
    <property type="project" value="UniProtKB-SubCell"/>
</dbReference>
<reference evidence="3" key="1">
    <citation type="submission" date="2016-09" db="EMBL/GenBank/DDBJ databases">
        <authorList>
            <person name="Gulvik C.A."/>
        </authorList>
    </citation>
    <scope>NUCLEOTIDE SEQUENCE [LARGE SCALE GENOMIC DNA]</scope>
    <source>
        <strain evidence="3">LMG 26306</strain>
    </source>
</reference>
<feature type="transmembrane region" description="Helical" evidence="1">
    <location>
        <begin position="169"/>
        <end position="191"/>
    </location>
</feature>
<dbReference type="PANTHER" id="PTHR37305:SF1">
    <property type="entry name" value="MEMBRANE PROTEIN"/>
    <property type="match status" value="1"/>
</dbReference>
<feature type="transmembrane region" description="Helical" evidence="1">
    <location>
        <begin position="70"/>
        <end position="92"/>
    </location>
</feature>
<sequence length="273" mass="29835">MITAKIEGKSLIKSLFIWLAIFIVVVFGFSAVYPQMHDSAMKNIMDASLKGLSPALLKTFNLSVSGQTSFLVSTGFFAYYFQYMFLAASIYAMMLGSQALIKEETDGTIEFLYAQPVTRMGIVSGKLIANIGILAIFWLLSFAASTGATLLFKQSSDSAGEIISGIGKIYWQEAVILFFFLALGFLFSTLLTSSKQSTGISLGIVFGFYLIGIFSDLNTSFSWAKNISPIHLGIPSNILEQGLSIGNIMSLVICALVFLAGSYMFYQRKDLKV</sequence>